<dbReference type="SMART" id="SM00987">
    <property type="entry name" value="UreE_C"/>
    <property type="match status" value="1"/>
</dbReference>
<comment type="caution">
    <text evidence="2">The sequence shown here is derived from an EMBL/GenBank/DDBJ whole genome shotgun (WGS) entry which is preliminary data.</text>
</comment>
<dbReference type="EMBL" id="JAAXYO010000012">
    <property type="protein sequence ID" value="MBU2786645.1"/>
    <property type="molecule type" value="Genomic_DNA"/>
</dbReference>
<dbReference type="CDD" id="cd10033">
    <property type="entry name" value="UDG_like"/>
    <property type="match status" value="1"/>
</dbReference>
<dbReference type="PANTHER" id="PTHR42160:SF1">
    <property type="entry name" value="URACIL-DNA GLYCOSYLASE SUPERFAMILY PROTEIN"/>
    <property type="match status" value="1"/>
</dbReference>
<evidence type="ECO:0000259" key="1">
    <source>
        <dbReference type="SMART" id="SM00986"/>
    </source>
</evidence>
<name>A0AAE2YMD1_9PROT</name>
<gene>
    <name evidence="2" type="ORF">HFQ13_00175</name>
</gene>
<keyword evidence="3" id="KW-1185">Reference proteome</keyword>
<dbReference type="Proteomes" id="UP001197378">
    <property type="component" value="Unassembled WGS sequence"/>
</dbReference>
<dbReference type="AlphaFoldDB" id="A0AAE2YMD1"/>
<protein>
    <submittedName>
        <fullName evidence="2">Uracil-DNA glycosylase family protein</fullName>
    </submittedName>
</protein>
<dbReference type="RefSeq" id="WP_215872445.1">
    <property type="nucleotide sequence ID" value="NZ_JAAXYO010000012.1"/>
</dbReference>
<dbReference type="Gene3D" id="3.40.470.10">
    <property type="entry name" value="Uracil-DNA glycosylase-like domain"/>
    <property type="match status" value="1"/>
</dbReference>
<dbReference type="PANTHER" id="PTHR42160">
    <property type="entry name" value="URACIL-DNA GLYCOSYLASE SUPERFAMILY PROTEIN"/>
    <property type="match status" value="1"/>
</dbReference>
<dbReference type="InterPro" id="IPR047124">
    <property type="entry name" value="HI_0220.2"/>
</dbReference>
<proteinExistence type="predicted"/>
<dbReference type="InterPro" id="IPR036895">
    <property type="entry name" value="Uracil-DNA_glycosylase-like_sf"/>
</dbReference>
<reference evidence="2" key="1">
    <citation type="journal article" date="2021" name="ISME J.">
        <title>Genomic evolution of the class Acidithiobacillia: deep-branching Proteobacteria living in extreme acidic conditions.</title>
        <authorList>
            <person name="Moya-Beltran A."/>
            <person name="Beard S."/>
            <person name="Rojas-Villalobos C."/>
            <person name="Issotta F."/>
            <person name="Gallardo Y."/>
            <person name="Ulloa R."/>
            <person name="Giaveno A."/>
            <person name="Degli Esposti M."/>
            <person name="Johnson D.B."/>
            <person name="Quatrini R."/>
        </authorList>
    </citation>
    <scope>NUCLEOTIDE SEQUENCE</scope>
    <source>
        <strain evidence="2">VAN18-1</strain>
    </source>
</reference>
<accession>A0AAE2YMD1</accession>
<evidence type="ECO:0000313" key="3">
    <source>
        <dbReference type="Proteomes" id="UP001197378"/>
    </source>
</evidence>
<dbReference type="SMART" id="SM00986">
    <property type="entry name" value="UDG"/>
    <property type="match status" value="1"/>
</dbReference>
<dbReference type="Pfam" id="PF03167">
    <property type="entry name" value="UDG"/>
    <property type="match status" value="1"/>
</dbReference>
<evidence type="ECO:0000313" key="2">
    <source>
        <dbReference type="EMBL" id="MBU2786645.1"/>
    </source>
</evidence>
<feature type="domain" description="Uracil-DNA glycosylase-like" evidence="1">
    <location>
        <begin position="30"/>
        <end position="186"/>
    </location>
</feature>
<organism evidence="2 3">
    <name type="scientific">Igneacidithiobacillus copahuensis</name>
    <dbReference type="NCBI Taxonomy" id="2724909"/>
    <lineage>
        <taxon>Bacteria</taxon>
        <taxon>Pseudomonadati</taxon>
        <taxon>Pseudomonadota</taxon>
        <taxon>Acidithiobacillia</taxon>
        <taxon>Acidithiobacillales</taxon>
        <taxon>Acidithiobacillaceae</taxon>
        <taxon>Igneacidithiobacillus</taxon>
    </lineage>
</organism>
<dbReference type="SUPFAM" id="SSF52141">
    <property type="entry name" value="Uracil-DNA glycosylase-like"/>
    <property type="match status" value="1"/>
</dbReference>
<sequence length="195" mass="22158">MSDRDLARLLQELESCSLCATSLPNAPRPVLQVHPQAKVLIAAQAPGRHAHAHALPFADQSGDRLRDWLGVSREEFYDSHLFALLPMGFCYPGKGRSGDLPPRPECASRWRASLLAQLRQVQLTLVIGQYARRYHLPDSPGSLQQLVRNWRHYAPSVFPLPHPSPRNILWLRRNPWFAEEVLPALRERVAEVLRS</sequence>
<dbReference type="InterPro" id="IPR005122">
    <property type="entry name" value="Uracil-DNA_glycosylase-like"/>
</dbReference>